<feature type="transmembrane region" description="Helical" evidence="7">
    <location>
        <begin position="974"/>
        <end position="997"/>
    </location>
</feature>
<evidence type="ECO:0000256" key="2">
    <source>
        <dbReference type="ARBA" id="ARBA00022475"/>
    </source>
</evidence>
<dbReference type="InterPro" id="IPR001036">
    <property type="entry name" value="Acrflvin-R"/>
</dbReference>
<dbReference type="InterPro" id="IPR000731">
    <property type="entry name" value="SSD"/>
</dbReference>
<dbReference type="FunFam" id="3.30.70.1430:FF:000001">
    <property type="entry name" value="Efflux pump membrane transporter"/>
    <property type="match status" value="1"/>
</dbReference>
<dbReference type="NCBIfam" id="NF000282">
    <property type="entry name" value="RND_permease_1"/>
    <property type="match status" value="1"/>
</dbReference>
<evidence type="ECO:0000313" key="9">
    <source>
        <dbReference type="EMBL" id="BCL62762.1"/>
    </source>
</evidence>
<feature type="transmembrane region" description="Helical" evidence="7">
    <location>
        <begin position="926"/>
        <end position="947"/>
    </location>
</feature>
<evidence type="ECO:0000256" key="4">
    <source>
        <dbReference type="ARBA" id="ARBA00022692"/>
    </source>
</evidence>
<protein>
    <submittedName>
        <fullName evidence="9">Multidrug efflux RND transporter permease subunit</fullName>
    </submittedName>
</protein>
<evidence type="ECO:0000256" key="5">
    <source>
        <dbReference type="ARBA" id="ARBA00022989"/>
    </source>
</evidence>
<feature type="transmembrane region" description="Helical" evidence="7">
    <location>
        <begin position="536"/>
        <end position="555"/>
    </location>
</feature>
<keyword evidence="4 7" id="KW-0812">Transmembrane</keyword>
<feature type="transmembrane region" description="Helical" evidence="7">
    <location>
        <begin position="436"/>
        <end position="460"/>
    </location>
</feature>
<dbReference type="NCBIfam" id="TIGR00915">
    <property type="entry name" value="2A0602"/>
    <property type="match status" value="1"/>
</dbReference>
<evidence type="ECO:0000313" key="10">
    <source>
        <dbReference type="Proteomes" id="UP000826725"/>
    </source>
</evidence>
<gene>
    <name evidence="9" type="ORF">DGMP_34550</name>
</gene>
<dbReference type="KEGG" id="dbk:DGMP_34550"/>
<dbReference type="EMBL" id="AP024086">
    <property type="protein sequence ID" value="BCL62762.1"/>
    <property type="molecule type" value="Genomic_DNA"/>
</dbReference>
<dbReference type="PANTHER" id="PTHR32063:SF76">
    <property type="entry name" value="EFFLUX PUMP MEMBRANE TRANSPORTER"/>
    <property type="match status" value="1"/>
</dbReference>
<feature type="transmembrane region" description="Helical" evidence="7">
    <location>
        <begin position="876"/>
        <end position="893"/>
    </location>
</feature>
<proteinExistence type="predicted"/>
<evidence type="ECO:0000256" key="3">
    <source>
        <dbReference type="ARBA" id="ARBA00022519"/>
    </source>
</evidence>
<feature type="transmembrane region" description="Helical" evidence="7">
    <location>
        <begin position="367"/>
        <end position="387"/>
    </location>
</feature>
<evidence type="ECO:0000256" key="7">
    <source>
        <dbReference type="SAM" id="Phobius"/>
    </source>
</evidence>
<feature type="transmembrane region" description="Helical" evidence="7">
    <location>
        <begin position="393"/>
        <end position="415"/>
    </location>
</feature>
<name>A0A8D5FZG0_9BACT</name>
<keyword evidence="2" id="KW-1003">Cell membrane</keyword>
<evidence type="ECO:0000256" key="6">
    <source>
        <dbReference type="ARBA" id="ARBA00023136"/>
    </source>
</evidence>
<keyword evidence="10" id="KW-1185">Reference proteome</keyword>
<evidence type="ECO:0000256" key="1">
    <source>
        <dbReference type="ARBA" id="ARBA00022448"/>
    </source>
</evidence>
<feature type="transmembrane region" description="Helical" evidence="7">
    <location>
        <begin position="12"/>
        <end position="33"/>
    </location>
</feature>
<reference evidence="9" key="1">
    <citation type="submission" date="2020-09" db="EMBL/GenBank/DDBJ databases">
        <title>Desulfogranum mesoprofundum gen. nov., sp. nov., a novel mesophilic, sulfate-reducing chemolithoautotroph isolated from a deep-sea hydrothermal vent chimney in the Suiyo Seamount.</title>
        <authorList>
            <person name="Hashimoto Y."/>
            <person name="Nakagawa S."/>
        </authorList>
    </citation>
    <scope>NUCLEOTIDE SEQUENCE</scope>
    <source>
        <strain evidence="9">KT2</strain>
    </source>
</reference>
<dbReference type="Proteomes" id="UP000826725">
    <property type="component" value="Chromosome"/>
</dbReference>
<evidence type="ECO:0000259" key="8">
    <source>
        <dbReference type="PROSITE" id="PS50156"/>
    </source>
</evidence>
<keyword evidence="6 7" id="KW-0472">Membrane</keyword>
<dbReference type="AlphaFoldDB" id="A0A8D5FZG0"/>
<dbReference type="RefSeq" id="WP_228855084.1">
    <property type="nucleotide sequence ID" value="NZ_AP024086.1"/>
</dbReference>
<dbReference type="Pfam" id="PF00873">
    <property type="entry name" value="ACR_tran"/>
    <property type="match status" value="1"/>
</dbReference>
<dbReference type="PROSITE" id="PS50156">
    <property type="entry name" value="SSD"/>
    <property type="match status" value="1"/>
</dbReference>
<feature type="transmembrane region" description="Helical" evidence="7">
    <location>
        <begin position="900"/>
        <end position="920"/>
    </location>
</feature>
<accession>A0A8D5FZG0</accession>
<sequence>MLSVFFIKRPVFAMVISFLIVLGGLVSLAILPIQEYPDVTPPTVVVSANYVGADAYTVEETVTRPLEDKINGVQGMIYMQSSSTSSGSSKINIYFEPGYDLNTAAVDVQNKVSMATPQLPAEVRQQGVVVDKQSPSIVCFVAVTGDEKYDEGFLSNYVNINVLDELRRIPGVGKAENMGEKKYSMRIWLDPDRIATLGLSPGEIIAAVRAQNSQAALGKIGAPPAFDDQQVQFVLTTDSRLENVGEFENIVLKTRDDGTLVYLRDVARIELGAEMYDWNAILNKKPAALIGIYQLPGSNALTIKEKIVEAMEGLQGRFPEGVRYSIPYDTTLFVEIAIKNVVQNLVIAVALVILIVFVFLGSWRPTIIATVAIPVSLVGTFGILKLAGFSINFLTLFGLILAIGIVVDDVILVVESVERIMLEKRELTIPQVVKEAMLQLIGPIIATTLVLVAVFVPVSMMPGLTGSIYRQFALTISFAVMISSINALTLSPALSAIVIKRLPDGQGKFVLFTLFDSLFEKLTAGYIAVVAMLVRFRWVVVLVFFALLYGTYYIFSVTPTGFVPEEDKGGFLVMFNLKPGMALGKTTEVRKQVENIVLDIPGVKDLVIIDGFNMLSSTLDSSAGAGFVTLVPWGKRTAEGLSVSGIIDTVNKKCAVISDANVAAFNLPGIPGLGTVGGFDFRLQDYTAGDLNTFVDYAYKLVAAANNDPRIGRAYTTYAPNYPMLFIDIDRKKAAALGVNMGEIFSTLQTYLGSFYINDFTKYGKVFRVFVQADKKFRSEIRNISALHVKNYKGNMVPMASLAKVKKITGPADLAHYNMYRSITINGVAAPGYSSGQAMQAMAELAEKVLPAEKTYGFEWSGMSYQEKLAGNTKTLVFSFALVVVYLVLAAQYESWVLPVMILVSVPLVMLGALLAQNLAGLDNNLFAQIGLVLLIGLSSKNAILIVEVAKERREGGASIVDAAMDAARLRFRAIMMTILSFVFGVIPLAFAAGAGAMTMRSIGVVVLGGMVAATFISTMLVPVVYVILETMRERFVDVEEEVRNREMI</sequence>
<feature type="transmembrane region" description="Helical" evidence="7">
    <location>
        <begin position="341"/>
        <end position="360"/>
    </location>
</feature>
<keyword evidence="3" id="KW-0997">Cell inner membrane</keyword>
<feature type="domain" description="SSD" evidence="8">
    <location>
        <begin position="367"/>
        <end position="497"/>
    </location>
</feature>
<dbReference type="GO" id="GO:0005886">
    <property type="term" value="C:plasma membrane"/>
    <property type="evidence" value="ECO:0007669"/>
    <property type="project" value="TreeGrafter"/>
</dbReference>
<dbReference type="PANTHER" id="PTHR32063">
    <property type="match status" value="1"/>
</dbReference>
<feature type="transmembrane region" description="Helical" evidence="7">
    <location>
        <begin position="472"/>
        <end position="499"/>
    </location>
</feature>
<keyword evidence="1" id="KW-0813">Transport</keyword>
<feature type="transmembrane region" description="Helical" evidence="7">
    <location>
        <begin position="1003"/>
        <end position="1029"/>
    </location>
</feature>
<dbReference type="InterPro" id="IPR004764">
    <property type="entry name" value="MdtF-like"/>
</dbReference>
<dbReference type="GO" id="GO:0042910">
    <property type="term" value="F:xenobiotic transmembrane transporter activity"/>
    <property type="evidence" value="ECO:0007669"/>
    <property type="project" value="TreeGrafter"/>
</dbReference>
<dbReference type="GO" id="GO:0015562">
    <property type="term" value="F:efflux transmembrane transporter activity"/>
    <property type="evidence" value="ECO:0007669"/>
    <property type="project" value="InterPro"/>
</dbReference>
<organism evidence="9 10">
    <name type="scientific">Desulfomarina profundi</name>
    <dbReference type="NCBI Taxonomy" id="2772557"/>
    <lineage>
        <taxon>Bacteria</taxon>
        <taxon>Pseudomonadati</taxon>
        <taxon>Thermodesulfobacteriota</taxon>
        <taxon>Desulfobulbia</taxon>
        <taxon>Desulfobulbales</taxon>
        <taxon>Desulfobulbaceae</taxon>
        <taxon>Desulfomarina</taxon>
    </lineage>
</organism>
<keyword evidence="5 7" id="KW-1133">Transmembrane helix</keyword>